<dbReference type="InterPro" id="IPR000835">
    <property type="entry name" value="HTH_MarR-typ"/>
</dbReference>
<evidence type="ECO:0000313" key="6">
    <source>
        <dbReference type="Proteomes" id="UP000326912"/>
    </source>
</evidence>
<evidence type="ECO:0000259" key="4">
    <source>
        <dbReference type="PROSITE" id="PS50995"/>
    </source>
</evidence>
<name>A0A5J4KZ46_9CHLR</name>
<dbReference type="Gene3D" id="1.10.10.10">
    <property type="entry name" value="Winged helix-like DNA-binding domain superfamily/Winged helix DNA-binding domain"/>
    <property type="match status" value="1"/>
</dbReference>
<accession>A0A5J4KZ46</accession>
<dbReference type="InterPro" id="IPR023187">
    <property type="entry name" value="Tscrpt_reg_MarR-type_CS"/>
</dbReference>
<evidence type="ECO:0000256" key="2">
    <source>
        <dbReference type="ARBA" id="ARBA00023125"/>
    </source>
</evidence>
<dbReference type="SUPFAM" id="SSF46785">
    <property type="entry name" value="Winged helix' DNA-binding domain"/>
    <property type="match status" value="1"/>
</dbReference>
<dbReference type="SMART" id="SM00347">
    <property type="entry name" value="HTH_MARR"/>
    <property type="match status" value="1"/>
</dbReference>
<keyword evidence="3" id="KW-0804">Transcription</keyword>
<dbReference type="PRINTS" id="PR00598">
    <property type="entry name" value="HTHMARR"/>
</dbReference>
<evidence type="ECO:0000256" key="1">
    <source>
        <dbReference type="ARBA" id="ARBA00023015"/>
    </source>
</evidence>
<comment type="caution">
    <text evidence="5">The sequence shown here is derived from an EMBL/GenBank/DDBJ whole genome shotgun (WGS) entry which is preliminary data.</text>
</comment>
<dbReference type="AlphaFoldDB" id="A0A5J4KZ46"/>
<dbReference type="PANTHER" id="PTHR33164">
    <property type="entry name" value="TRANSCRIPTIONAL REGULATOR, MARR FAMILY"/>
    <property type="match status" value="1"/>
</dbReference>
<dbReference type="GO" id="GO:0006950">
    <property type="term" value="P:response to stress"/>
    <property type="evidence" value="ECO:0007669"/>
    <property type="project" value="TreeGrafter"/>
</dbReference>
<protein>
    <recommendedName>
        <fullName evidence="4">HTH marR-type domain-containing protein</fullName>
    </recommendedName>
</protein>
<organism evidence="5 6">
    <name type="scientific">Dictyobacter vulcani</name>
    <dbReference type="NCBI Taxonomy" id="2607529"/>
    <lineage>
        <taxon>Bacteria</taxon>
        <taxon>Bacillati</taxon>
        <taxon>Chloroflexota</taxon>
        <taxon>Ktedonobacteria</taxon>
        <taxon>Ktedonobacterales</taxon>
        <taxon>Dictyobacteraceae</taxon>
        <taxon>Dictyobacter</taxon>
    </lineage>
</organism>
<evidence type="ECO:0000313" key="5">
    <source>
        <dbReference type="EMBL" id="GER91369.1"/>
    </source>
</evidence>
<keyword evidence="6" id="KW-1185">Reference proteome</keyword>
<dbReference type="EMBL" id="BKZW01000003">
    <property type="protein sequence ID" value="GER91369.1"/>
    <property type="molecule type" value="Genomic_DNA"/>
</dbReference>
<feature type="domain" description="HTH marR-type" evidence="4">
    <location>
        <begin position="1"/>
        <end position="125"/>
    </location>
</feature>
<gene>
    <name evidence="5" type="ORF">KDW_55310</name>
</gene>
<dbReference type="PROSITE" id="PS50995">
    <property type="entry name" value="HTH_MARR_2"/>
    <property type="match status" value="1"/>
</dbReference>
<sequence length="134" mass="15492">MRDFLFNVLNSFGDFDFTLPQMATLLLLEEEGELTVKRLAELLRRSVSATSRLLDQLVERGLVDRYEDENDRRAKRLKVTSAGRGLIDQIEHKRSERQWTLIEQLSPQEQAEVAHAMALLAKASQMKQSDEHHD</sequence>
<keyword evidence="2" id="KW-0238">DNA-binding</keyword>
<dbReference type="Proteomes" id="UP000326912">
    <property type="component" value="Unassembled WGS sequence"/>
</dbReference>
<dbReference type="InterPro" id="IPR036388">
    <property type="entry name" value="WH-like_DNA-bd_sf"/>
</dbReference>
<dbReference type="PROSITE" id="PS01117">
    <property type="entry name" value="HTH_MARR_1"/>
    <property type="match status" value="1"/>
</dbReference>
<keyword evidence="1" id="KW-0805">Transcription regulation</keyword>
<evidence type="ECO:0000256" key="3">
    <source>
        <dbReference type="ARBA" id="ARBA00023163"/>
    </source>
</evidence>
<dbReference type="PANTHER" id="PTHR33164:SF57">
    <property type="entry name" value="MARR-FAMILY TRANSCRIPTIONAL REGULATOR"/>
    <property type="match status" value="1"/>
</dbReference>
<dbReference type="Pfam" id="PF01047">
    <property type="entry name" value="MarR"/>
    <property type="match status" value="1"/>
</dbReference>
<dbReference type="GO" id="GO:0003677">
    <property type="term" value="F:DNA binding"/>
    <property type="evidence" value="ECO:0007669"/>
    <property type="project" value="UniProtKB-KW"/>
</dbReference>
<dbReference type="InterPro" id="IPR039422">
    <property type="entry name" value="MarR/SlyA-like"/>
</dbReference>
<reference evidence="5 6" key="1">
    <citation type="submission" date="2019-10" db="EMBL/GenBank/DDBJ databases">
        <title>Dictyobacter vulcani sp. nov., within the class Ktedonobacteria, isolated from soil of volcanic Mt. Zao.</title>
        <authorList>
            <person name="Zheng Y."/>
            <person name="Wang C.M."/>
            <person name="Sakai Y."/>
            <person name="Abe K."/>
            <person name="Yokota A."/>
            <person name="Yabe S."/>
        </authorList>
    </citation>
    <scope>NUCLEOTIDE SEQUENCE [LARGE SCALE GENOMIC DNA]</scope>
    <source>
        <strain evidence="5 6">W12</strain>
    </source>
</reference>
<dbReference type="GO" id="GO:0003700">
    <property type="term" value="F:DNA-binding transcription factor activity"/>
    <property type="evidence" value="ECO:0007669"/>
    <property type="project" value="InterPro"/>
</dbReference>
<dbReference type="InterPro" id="IPR036390">
    <property type="entry name" value="WH_DNA-bd_sf"/>
</dbReference>
<proteinExistence type="predicted"/>